<keyword evidence="3" id="KW-1185">Reference proteome</keyword>
<feature type="signal peptide" evidence="1">
    <location>
        <begin position="1"/>
        <end position="16"/>
    </location>
</feature>
<reference evidence="2" key="2">
    <citation type="submission" date="2020-09" db="EMBL/GenBank/DDBJ databases">
        <authorList>
            <person name="Sun Q."/>
            <person name="Kim S."/>
        </authorList>
    </citation>
    <scope>NUCLEOTIDE SEQUENCE</scope>
    <source>
        <strain evidence="2">KCTC 23310</strain>
    </source>
</reference>
<keyword evidence="1" id="KW-0732">Signal</keyword>
<proteinExistence type="predicted"/>
<dbReference type="Proteomes" id="UP000638981">
    <property type="component" value="Unassembled WGS sequence"/>
</dbReference>
<comment type="caution">
    <text evidence="2">The sequence shown here is derived from an EMBL/GenBank/DDBJ whole genome shotgun (WGS) entry which is preliminary data.</text>
</comment>
<gene>
    <name evidence="2" type="ORF">GCM10007315_33720</name>
</gene>
<dbReference type="RefSeq" id="WP_189413243.1">
    <property type="nucleotide sequence ID" value="NZ_BMYJ01000013.1"/>
</dbReference>
<evidence type="ECO:0000256" key="1">
    <source>
        <dbReference type="SAM" id="SignalP"/>
    </source>
</evidence>
<name>A0A918TX50_9RHOB</name>
<sequence length="164" mass="17643">MIRALFLLLLASPAMADGTLEGRLVNFSVLVYDDPARPIFVGQGRTVQVGQGVEFGLDREGAQNGVDVVPVAVDISPQRIEVEFLPGVQGELLTAAFNGYVLHFETDCALFEKVGIDREFTTMAMTDADIQTEVSTLFINMSGKTFVPGQGFGLNVQVADCPLS</sequence>
<protein>
    <recommendedName>
        <fullName evidence="4">DUF4402 domain-containing protein</fullName>
    </recommendedName>
</protein>
<feature type="chain" id="PRO_5036701481" description="DUF4402 domain-containing protein" evidence="1">
    <location>
        <begin position="17"/>
        <end position="164"/>
    </location>
</feature>
<organism evidence="2 3">
    <name type="scientific">Neogemmobacter tilapiae</name>
    <dbReference type="NCBI Taxonomy" id="875041"/>
    <lineage>
        <taxon>Bacteria</taxon>
        <taxon>Pseudomonadati</taxon>
        <taxon>Pseudomonadota</taxon>
        <taxon>Alphaproteobacteria</taxon>
        <taxon>Rhodobacterales</taxon>
        <taxon>Paracoccaceae</taxon>
        <taxon>Neogemmobacter</taxon>
    </lineage>
</organism>
<reference evidence="2" key="1">
    <citation type="journal article" date="2014" name="Int. J. Syst. Evol. Microbiol.">
        <title>Complete genome sequence of Corynebacterium casei LMG S-19264T (=DSM 44701T), isolated from a smear-ripened cheese.</title>
        <authorList>
            <consortium name="US DOE Joint Genome Institute (JGI-PGF)"/>
            <person name="Walter F."/>
            <person name="Albersmeier A."/>
            <person name="Kalinowski J."/>
            <person name="Ruckert C."/>
        </authorList>
    </citation>
    <scope>NUCLEOTIDE SEQUENCE</scope>
    <source>
        <strain evidence="2">KCTC 23310</strain>
    </source>
</reference>
<evidence type="ECO:0008006" key="4">
    <source>
        <dbReference type="Google" id="ProtNLM"/>
    </source>
</evidence>
<evidence type="ECO:0000313" key="3">
    <source>
        <dbReference type="Proteomes" id="UP000638981"/>
    </source>
</evidence>
<dbReference type="AlphaFoldDB" id="A0A918TX50"/>
<accession>A0A918TX50</accession>
<evidence type="ECO:0000313" key="2">
    <source>
        <dbReference type="EMBL" id="GHC66211.1"/>
    </source>
</evidence>
<dbReference type="EMBL" id="BMYJ01000013">
    <property type="protein sequence ID" value="GHC66211.1"/>
    <property type="molecule type" value="Genomic_DNA"/>
</dbReference>